<comment type="subcellular location">
    <subcellularLocation>
        <location evidence="1">Membrane</location>
    </subcellularLocation>
</comment>
<comment type="similarity">
    <text evidence="2">Belongs to the ATPase delta chain family.</text>
</comment>
<accession>A0A6P6A4F2</accession>
<sequence length="246" mass="27447">MDTLSSSVSTLKVPNFYSTTPREFCHLKTPNRQRRFPPPSPHCSHLFSSAKTTTISANKSTSFTHKNLSTSPFFSTSQASQPLTSSPYVHQKPASGYAAALLDIAQCNRSLDAVQKDVQKFSKLLQNAQIQALLSDPFLGDKEKGQVVKELATKGKFNKHLVSLLKMLIERNKLETVSEVLEELERIYDELNETKQVWIWSEKTIGEDRLSRIAKGVQKLTGAVKVKVRNLVTDKLPIPALCSFAV</sequence>
<gene>
    <name evidence="10" type="primary">LOC111305976</name>
</gene>
<keyword evidence="6" id="KW-0406">Ion transport</keyword>
<dbReference type="RefSeq" id="XP_022759596.1">
    <property type="nucleotide sequence ID" value="XM_022903861.1"/>
</dbReference>
<name>A0A6P6A4F2_DURZI</name>
<evidence type="ECO:0000256" key="5">
    <source>
        <dbReference type="ARBA" id="ARBA00022781"/>
    </source>
</evidence>
<dbReference type="AlphaFoldDB" id="A0A6P6A4F2"/>
<dbReference type="InterPro" id="IPR026015">
    <property type="entry name" value="ATP_synth_OSCP/delta_N_sf"/>
</dbReference>
<dbReference type="KEGG" id="dzi:111305976"/>
<protein>
    <submittedName>
        <fullName evidence="10">ATP synthase delta chain, chloroplastic-like</fullName>
    </submittedName>
</protein>
<keyword evidence="5" id="KW-0375">Hydrogen ion transport</keyword>
<dbReference type="InterPro" id="IPR000711">
    <property type="entry name" value="ATPase_OSCP/dsu"/>
</dbReference>
<evidence type="ECO:0000256" key="7">
    <source>
        <dbReference type="ARBA" id="ARBA00023136"/>
    </source>
</evidence>
<dbReference type="GO" id="GO:0046933">
    <property type="term" value="F:proton-transporting ATP synthase activity, rotational mechanism"/>
    <property type="evidence" value="ECO:0007669"/>
    <property type="project" value="InterPro"/>
</dbReference>
<dbReference type="Gene3D" id="1.10.520.20">
    <property type="entry name" value="N-terminal domain of the delta subunit of the F1F0-ATP synthase"/>
    <property type="match status" value="1"/>
</dbReference>
<keyword evidence="7" id="KW-0472">Membrane</keyword>
<dbReference type="GO" id="GO:0016020">
    <property type="term" value="C:membrane"/>
    <property type="evidence" value="ECO:0007669"/>
    <property type="project" value="UniProtKB-SubCell"/>
</dbReference>
<evidence type="ECO:0000256" key="2">
    <source>
        <dbReference type="ARBA" id="ARBA00007046"/>
    </source>
</evidence>
<evidence type="ECO:0000313" key="10">
    <source>
        <dbReference type="RefSeq" id="XP_022759596.1"/>
    </source>
</evidence>
<evidence type="ECO:0000256" key="4">
    <source>
        <dbReference type="ARBA" id="ARBA00022448"/>
    </source>
</evidence>
<dbReference type="NCBIfam" id="TIGR01145">
    <property type="entry name" value="ATP_synt_delta"/>
    <property type="match status" value="1"/>
</dbReference>
<evidence type="ECO:0000313" key="9">
    <source>
        <dbReference type="Proteomes" id="UP000515121"/>
    </source>
</evidence>
<keyword evidence="4" id="KW-0813">Transport</keyword>
<evidence type="ECO:0000256" key="1">
    <source>
        <dbReference type="ARBA" id="ARBA00004370"/>
    </source>
</evidence>
<dbReference type="Pfam" id="PF00213">
    <property type="entry name" value="OSCP"/>
    <property type="match status" value="1"/>
</dbReference>
<reference evidence="10" key="1">
    <citation type="submission" date="2025-08" db="UniProtKB">
        <authorList>
            <consortium name="RefSeq"/>
        </authorList>
    </citation>
    <scope>IDENTIFICATION</scope>
    <source>
        <tissue evidence="10">Fruit stalk</tissue>
    </source>
</reference>
<evidence type="ECO:0000256" key="8">
    <source>
        <dbReference type="ARBA" id="ARBA00023310"/>
    </source>
</evidence>
<dbReference type="PANTHER" id="PTHR11910">
    <property type="entry name" value="ATP SYNTHASE DELTA CHAIN"/>
    <property type="match status" value="1"/>
</dbReference>
<dbReference type="GeneID" id="111305976"/>
<keyword evidence="8" id="KW-0066">ATP synthesis</keyword>
<evidence type="ECO:0000256" key="3">
    <source>
        <dbReference type="ARBA" id="ARBA00011648"/>
    </source>
</evidence>
<proteinExistence type="inferred from homology"/>
<dbReference type="Proteomes" id="UP000515121">
    <property type="component" value="Unplaced"/>
</dbReference>
<comment type="subunit">
    <text evidence="3">F-type ATPases have 2 components, CF(1) - the catalytic core - and CF(0) - the membrane proton channel. CF(1) has five subunits: alpha(3), beta(3), gamma(1), delta(1), epsilon(1). CF(0) has three main subunits: a, b and c.</text>
</comment>
<dbReference type="SUPFAM" id="SSF47928">
    <property type="entry name" value="N-terminal domain of the delta subunit of the F1F0-ATP synthase"/>
    <property type="match status" value="1"/>
</dbReference>
<dbReference type="PRINTS" id="PR00125">
    <property type="entry name" value="ATPASEDELTA"/>
</dbReference>
<keyword evidence="9" id="KW-1185">Reference proteome</keyword>
<dbReference type="OrthoDB" id="1262810at2759"/>
<evidence type="ECO:0000256" key="6">
    <source>
        <dbReference type="ARBA" id="ARBA00023065"/>
    </source>
</evidence>
<organism evidence="9 10">
    <name type="scientific">Durio zibethinus</name>
    <name type="common">Durian</name>
    <dbReference type="NCBI Taxonomy" id="66656"/>
    <lineage>
        <taxon>Eukaryota</taxon>
        <taxon>Viridiplantae</taxon>
        <taxon>Streptophyta</taxon>
        <taxon>Embryophyta</taxon>
        <taxon>Tracheophyta</taxon>
        <taxon>Spermatophyta</taxon>
        <taxon>Magnoliopsida</taxon>
        <taxon>eudicotyledons</taxon>
        <taxon>Gunneridae</taxon>
        <taxon>Pentapetalae</taxon>
        <taxon>rosids</taxon>
        <taxon>malvids</taxon>
        <taxon>Malvales</taxon>
        <taxon>Malvaceae</taxon>
        <taxon>Helicteroideae</taxon>
        <taxon>Durio</taxon>
    </lineage>
</organism>